<reference evidence="4" key="1">
    <citation type="journal article" date="2006" name="PLoS Biol.">
        <title>Macronuclear genome sequence of the ciliate Tetrahymena thermophila, a model eukaryote.</title>
        <authorList>
            <person name="Eisen J.A."/>
            <person name="Coyne R.S."/>
            <person name="Wu M."/>
            <person name="Wu D."/>
            <person name="Thiagarajan M."/>
            <person name="Wortman J.R."/>
            <person name="Badger J.H."/>
            <person name="Ren Q."/>
            <person name="Amedeo P."/>
            <person name="Jones K.M."/>
            <person name="Tallon L.J."/>
            <person name="Delcher A.L."/>
            <person name="Salzberg S.L."/>
            <person name="Silva J.C."/>
            <person name="Haas B.J."/>
            <person name="Majoros W.H."/>
            <person name="Farzad M."/>
            <person name="Carlton J.M."/>
            <person name="Smith R.K. Jr."/>
            <person name="Garg J."/>
            <person name="Pearlman R.E."/>
            <person name="Karrer K.M."/>
            <person name="Sun L."/>
            <person name="Manning G."/>
            <person name="Elde N.C."/>
            <person name="Turkewitz A.P."/>
            <person name="Asai D.J."/>
            <person name="Wilkes D.E."/>
            <person name="Wang Y."/>
            <person name="Cai H."/>
            <person name="Collins K."/>
            <person name="Stewart B.A."/>
            <person name="Lee S.R."/>
            <person name="Wilamowska K."/>
            <person name="Weinberg Z."/>
            <person name="Ruzzo W.L."/>
            <person name="Wloga D."/>
            <person name="Gaertig J."/>
            <person name="Frankel J."/>
            <person name="Tsao C.-C."/>
            <person name="Gorovsky M.A."/>
            <person name="Keeling P.J."/>
            <person name="Waller R.F."/>
            <person name="Patron N.J."/>
            <person name="Cherry J.M."/>
            <person name="Stover N.A."/>
            <person name="Krieger C.J."/>
            <person name="del Toro C."/>
            <person name="Ryder H.F."/>
            <person name="Williamson S.C."/>
            <person name="Barbeau R.A."/>
            <person name="Hamilton E.P."/>
            <person name="Orias E."/>
        </authorList>
    </citation>
    <scope>NUCLEOTIDE SEQUENCE [LARGE SCALE GENOMIC DNA]</scope>
    <source>
        <strain evidence="4">SB210</strain>
    </source>
</reference>
<dbReference type="HOGENOM" id="CLU_090840_0_0_1"/>
<feature type="domain" description="EF-hand" evidence="2">
    <location>
        <begin position="161"/>
        <end position="196"/>
    </location>
</feature>
<dbReference type="AlphaFoldDB" id="I7LY38"/>
<dbReference type="PROSITE" id="PS00018">
    <property type="entry name" value="EF_HAND_1"/>
    <property type="match status" value="4"/>
</dbReference>
<dbReference type="RefSeq" id="XP_001027883.1">
    <property type="nucleotide sequence ID" value="XM_001027883.3"/>
</dbReference>
<dbReference type="eggNOG" id="ENOG502SPAU">
    <property type="taxonomic scope" value="Eukaryota"/>
</dbReference>
<dbReference type="Proteomes" id="UP000009168">
    <property type="component" value="Unassembled WGS sequence"/>
</dbReference>
<dbReference type="FunCoup" id="I7LY38">
    <property type="interactions" value="5"/>
</dbReference>
<feature type="domain" description="EF-hand" evidence="2">
    <location>
        <begin position="119"/>
        <end position="154"/>
    </location>
</feature>
<dbReference type="Pfam" id="PF13499">
    <property type="entry name" value="EF-hand_7"/>
    <property type="match status" value="2"/>
</dbReference>
<dbReference type="GO" id="GO:0005829">
    <property type="term" value="C:cytosol"/>
    <property type="evidence" value="ECO:0007669"/>
    <property type="project" value="TreeGrafter"/>
</dbReference>
<dbReference type="PANTHER" id="PTHR19972:SF10">
    <property type="entry name" value="CALBINDIN-32"/>
    <property type="match status" value="1"/>
</dbReference>
<organism evidence="3 4">
    <name type="scientific">Tetrahymena thermophila (strain SB210)</name>
    <dbReference type="NCBI Taxonomy" id="312017"/>
    <lineage>
        <taxon>Eukaryota</taxon>
        <taxon>Sar</taxon>
        <taxon>Alveolata</taxon>
        <taxon>Ciliophora</taxon>
        <taxon>Intramacronucleata</taxon>
        <taxon>Oligohymenophorea</taxon>
        <taxon>Hymenostomatida</taxon>
        <taxon>Tetrahymenina</taxon>
        <taxon>Tetrahymenidae</taxon>
        <taxon>Tetrahymena</taxon>
    </lineage>
</organism>
<dbReference type="GO" id="GO:0051480">
    <property type="term" value="P:regulation of cytosolic calcium ion concentration"/>
    <property type="evidence" value="ECO:0007669"/>
    <property type="project" value="TreeGrafter"/>
</dbReference>
<feature type="domain" description="EF-hand" evidence="2">
    <location>
        <begin position="60"/>
        <end position="95"/>
    </location>
</feature>
<dbReference type="SUPFAM" id="SSF47473">
    <property type="entry name" value="EF-hand"/>
    <property type="match status" value="1"/>
</dbReference>
<dbReference type="Gene3D" id="1.10.238.10">
    <property type="entry name" value="EF-hand"/>
    <property type="match status" value="2"/>
</dbReference>
<dbReference type="GO" id="GO:0005509">
    <property type="term" value="F:calcium ion binding"/>
    <property type="evidence" value="ECO:0007669"/>
    <property type="project" value="InterPro"/>
</dbReference>
<evidence type="ECO:0000313" key="3">
    <source>
        <dbReference type="EMBL" id="EAS07641.1"/>
    </source>
</evidence>
<accession>I7LY38</accession>
<dbReference type="GeneID" id="7829361"/>
<evidence type="ECO:0000313" key="4">
    <source>
        <dbReference type="Proteomes" id="UP000009168"/>
    </source>
</evidence>
<gene>
    <name evidence="3" type="ORF">TTHERM_00495950</name>
</gene>
<dbReference type="InterPro" id="IPR051001">
    <property type="entry name" value="Calbindin_Ca-bind"/>
</dbReference>
<dbReference type="PANTHER" id="PTHR19972">
    <property type="entry name" value="CALBINDIN"/>
    <property type="match status" value="1"/>
</dbReference>
<dbReference type="OrthoDB" id="191686at2759"/>
<dbReference type="InterPro" id="IPR002048">
    <property type="entry name" value="EF_hand_dom"/>
</dbReference>
<dbReference type="KEGG" id="tet:TTHERM_00495950"/>
<name>I7LY38_TETTS</name>
<keyword evidence="4" id="KW-1185">Reference proteome</keyword>
<evidence type="ECO:0000256" key="1">
    <source>
        <dbReference type="ARBA" id="ARBA00022837"/>
    </source>
</evidence>
<dbReference type="SMART" id="SM00054">
    <property type="entry name" value="EFh"/>
    <property type="match status" value="4"/>
</dbReference>
<proteinExistence type="predicted"/>
<dbReference type="EMBL" id="GG662212">
    <property type="protein sequence ID" value="EAS07641.1"/>
    <property type="molecule type" value="Genomic_DNA"/>
</dbReference>
<protein>
    <submittedName>
        <fullName evidence="3">EF hand protein</fullName>
    </submittedName>
</protein>
<keyword evidence="1" id="KW-0106">Calcium</keyword>
<sequence>MEHQIITQNVYAPDTEAKLDVARKLFAQFDSNKNGTLDPSEVAGLIKTTFENMGVKDYSVTADDVKLYMKSVDVDNNGLVSYSEYEEYVIACLKKAGFDCEVKEKVKRSAKKRDAATEMKLDVARRLFAKYDSDKSGQLEEKEVYGVITETYKQMGMDYKPTEADVKLWMSMTDTDKNGTVSIVEYEDFVISGLKKAGFMVKEFTQA</sequence>
<evidence type="ECO:0000259" key="2">
    <source>
        <dbReference type="PROSITE" id="PS50222"/>
    </source>
</evidence>
<feature type="domain" description="EF-hand" evidence="2">
    <location>
        <begin position="17"/>
        <end position="52"/>
    </location>
</feature>
<dbReference type="InterPro" id="IPR018247">
    <property type="entry name" value="EF_Hand_1_Ca_BS"/>
</dbReference>
<dbReference type="InParanoid" id="I7LY38"/>
<dbReference type="OMA" id="IEQYCLK"/>
<dbReference type="PROSITE" id="PS50222">
    <property type="entry name" value="EF_HAND_2"/>
    <property type="match status" value="4"/>
</dbReference>
<dbReference type="InterPro" id="IPR011992">
    <property type="entry name" value="EF-hand-dom_pair"/>
</dbReference>
<dbReference type="GO" id="GO:0005634">
    <property type="term" value="C:nucleus"/>
    <property type="evidence" value="ECO:0007669"/>
    <property type="project" value="TreeGrafter"/>
</dbReference>